<reference evidence="2" key="1">
    <citation type="submission" date="2016-02" db="EMBL/GenBank/DDBJ databases">
        <authorList>
            <person name="Wen L."/>
            <person name="He K."/>
            <person name="Yang H."/>
        </authorList>
    </citation>
    <scope>NUCLEOTIDE SEQUENCE [LARGE SCALE GENOMIC DNA]</scope>
</reference>
<dbReference type="Proteomes" id="UP000222749">
    <property type="component" value="Segment"/>
</dbReference>
<organism evidence="1 2">
    <name type="scientific">Mycobacterium phage Eidsmoe</name>
    <dbReference type="NCBI Taxonomy" id="1821221"/>
    <lineage>
        <taxon>Viruses</taxon>
        <taxon>Duplodnaviria</taxon>
        <taxon>Heunggongvirae</taxon>
        <taxon>Uroviricota</taxon>
        <taxon>Caudoviricetes</taxon>
        <taxon>Fromanvirus</taxon>
        <taxon>Fromanvirus alma</taxon>
    </lineage>
</organism>
<gene>
    <name evidence="1" type="ORF">PBI_EIDSMOE_78</name>
</gene>
<sequence>MAQVYVATIDLHYQVMAVAKSPEEARRLACEEGYRYLKSVHGDLGYTDPKYIDEYFGCNVQEFVIGTARLIS</sequence>
<evidence type="ECO:0000313" key="1">
    <source>
        <dbReference type="EMBL" id="AMS00878.1"/>
    </source>
</evidence>
<proteinExistence type="predicted"/>
<protein>
    <submittedName>
        <fullName evidence="1">Uncharacterized protein</fullName>
    </submittedName>
</protein>
<accession>A0A142K4Y6</accession>
<name>A0A142K4Y6_9CAUD</name>
<dbReference type="EMBL" id="KU716094">
    <property type="protein sequence ID" value="AMS00878.1"/>
    <property type="molecule type" value="Genomic_DNA"/>
</dbReference>
<evidence type="ECO:0000313" key="2">
    <source>
        <dbReference type="Proteomes" id="UP000222749"/>
    </source>
</evidence>